<feature type="compositionally biased region" description="Acidic residues" evidence="11">
    <location>
        <begin position="354"/>
        <end position="374"/>
    </location>
</feature>
<dbReference type="GO" id="GO:0008270">
    <property type="term" value="F:zinc ion binding"/>
    <property type="evidence" value="ECO:0007669"/>
    <property type="project" value="UniProtKB-KW"/>
</dbReference>
<dbReference type="SUPFAM" id="SSF49599">
    <property type="entry name" value="TRAF domain-like"/>
    <property type="match status" value="1"/>
</dbReference>
<dbReference type="OMA" id="SERCHAM"/>
<evidence type="ECO:0000256" key="10">
    <source>
        <dbReference type="PROSITE-ProRule" id="PRU00455"/>
    </source>
</evidence>
<feature type="compositionally biased region" description="Polar residues" evidence="11">
    <location>
        <begin position="64"/>
        <end position="82"/>
    </location>
</feature>
<evidence type="ECO:0000256" key="9">
    <source>
        <dbReference type="ARBA" id="ARBA00022833"/>
    </source>
</evidence>
<feature type="domain" description="SIAH-type" evidence="12">
    <location>
        <begin position="142"/>
        <end position="197"/>
    </location>
</feature>
<name>A0A9R1Q5P3_TRITD</name>
<evidence type="ECO:0000313" key="14">
    <source>
        <dbReference type="Proteomes" id="UP000324705"/>
    </source>
</evidence>
<evidence type="ECO:0000256" key="3">
    <source>
        <dbReference type="ARBA" id="ARBA00009119"/>
    </source>
</evidence>
<evidence type="ECO:0000256" key="8">
    <source>
        <dbReference type="ARBA" id="ARBA00022786"/>
    </source>
</evidence>
<keyword evidence="9" id="KW-0862">Zinc</keyword>
<dbReference type="InterPro" id="IPR013010">
    <property type="entry name" value="Znf_SIAH"/>
</dbReference>
<keyword evidence="6" id="KW-0479">Metal-binding</keyword>
<evidence type="ECO:0000256" key="11">
    <source>
        <dbReference type="SAM" id="MobiDB-lite"/>
    </source>
</evidence>
<sequence>MEGAKSNKRAAEARREGQSSAKRRNVNVAVDGGKSNGRQAEVRREGQSSAKTQSVNVAVDGGESNAQQAQVRREGQSSSTKMQKVTMGLDTLDCPVCSQPLRPPVFQCPKGNLICSPCRDKLPESKRGAPQRSYGVERIIENTFVPCKHGCLTKITYYDIEEHESRCPLGPCFCPVSGCGFVGTTVPLLDHLTTLHKLPKMAFKYFVPFELPAQPCSLVLRGGYGRVFLLEVASLESLGHSVSLVCAGHKDWLGTIRCSVGFSCFEGHYQVSLLEIERSSLSNGLTTQDFYVVPKVSGGQTDVMLRIMIDLLYGDDDVPEVEEDDEDNSYVEGEDEDMTTKWRMAITNLGVREDDNDSDEEDGDDNDEEEDDDMAIIGTSRRGVTIASEKVKDDGKDDREDNQNAN</sequence>
<dbReference type="Pfam" id="PF21362">
    <property type="entry name" value="Sina_RING"/>
    <property type="match status" value="1"/>
</dbReference>
<dbReference type="Gramene" id="TRITD3Bv1G007570.2">
    <property type="protein sequence ID" value="TRITD3Bv1G007570.2"/>
    <property type="gene ID" value="TRITD3Bv1G007570"/>
</dbReference>
<evidence type="ECO:0000256" key="5">
    <source>
        <dbReference type="ARBA" id="ARBA00022679"/>
    </source>
</evidence>
<comment type="similarity">
    <text evidence="3">Belongs to the SINA (Seven in absentia) family.</text>
</comment>
<dbReference type="PANTHER" id="PTHR10315:SF159">
    <property type="entry name" value="RING-TYPE E3 UBIQUITIN TRANSFERASE"/>
    <property type="match status" value="1"/>
</dbReference>
<keyword evidence="8" id="KW-0833">Ubl conjugation pathway</keyword>
<dbReference type="EMBL" id="LT934116">
    <property type="protein sequence ID" value="VAH71274.1"/>
    <property type="molecule type" value="Genomic_DNA"/>
</dbReference>
<evidence type="ECO:0000256" key="1">
    <source>
        <dbReference type="ARBA" id="ARBA00000900"/>
    </source>
</evidence>
<evidence type="ECO:0000256" key="7">
    <source>
        <dbReference type="ARBA" id="ARBA00022771"/>
    </source>
</evidence>
<dbReference type="GO" id="GO:0005737">
    <property type="term" value="C:cytoplasm"/>
    <property type="evidence" value="ECO:0007669"/>
    <property type="project" value="TreeGrafter"/>
</dbReference>
<evidence type="ECO:0000256" key="2">
    <source>
        <dbReference type="ARBA" id="ARBA00004906"/>
    </source>
</evidence>
<dbReference type="CDD" id="cd16571">
    <property type="entry name" value="RING-HC_SIAHs"/>
    <property type="match status" value="1"/>
</dbReference>
<keyword evidence="14" id="KW-1185">Reference proteome</keyword>
<evidence type="ECO:0000259" key="12">
    <source>
        <dbReference type="PROSITE" id="PS51081"/>
    </source>
</evidence>
<dbReference type="EC" id="2.3.2.27" evidence="4"/>
<feature type="compositionally biased region" description="Polar residues" evidence="11">
    <location>
        <begin position="47"/>
        <end position="56"/>
    </location>
</feature>
<keyword evidence="5" id="KW-0808">Transferase</keyword>
<dbReference type="GO" id="GO:0061630">
    <property type="term" value="F:ubiquitin protein ligase activity"/>
    <property type="evidence" value="ECO:0007669"/>
    <property type="project" value="UniProtKB-EC"/>
</dbReference>
<dbReference type="Proteomes" id="UP000324705">
    <property type="component" value="Chromosome 3B"/>
</dbReference>
<gene>
    <name evidence="13" type="ORF">TRITD_3Bv1G007570</name>
</gene>
<dbReference type="AlphaFoldDB" id="A0A9R1Q5P3"/>
<feature type="region of interest" description="Disordered" evidence="11">
    <location>
        <begin position="1"/>
        <end position="82"/>
    </location>
</feature>
<feature type="region of interest" description="Disordered" evidence="11">
    <location>
        <begin position="318"/>
        <end position="337"/>
    </location>
</feature>
<dbReference type="PANTHER" id="PTHR10315">
    <property type="entry name" value="E3 UBIQUITIN PROTEIN LIGASE SIAH"/>
    <property type="match status" value="1"/>
</dbReference>
<evidence type="ECO:0000256" key="6">
    <source>
        <dbReference type="ARBA" id="ARBA00022723"/>
    </source>
</evidence>
<feature type="region of interest" description="Disordered" evidence="11">
    <location>
        <begin position="348"/>
        <end position="406"/>
    </location>
</feature>
<proteinExistence type="inferred from homology"/>
<reference evidence="13 14" key="1">
    <citation type="submission" date="2017-09" db="EMBL/GenBank/DDBJ databases">
        <authorList>
            <consortium name="International Durum Wheat Genome Sequencing Consortium (IDWGSC)"/>
            <person name="Milanesi L."/>
        </authorList>
    </citation>
    <scope>NUCLEOTIDE SEQUENCE [LARGE SCALE GENOMIC DNA]</scope>
    <source>
        <strain evidence="14">cv. Svevo</strain>
    </source>
</reference>
<dbReference type="InterPro" id="IPR052088">
    <property type="entry name" value="E3_ubiquitin-ligase_SINA"/>
</dbReference>
<feature type="compositionally biased region" description="Basic and acidic residues" evidence="11">
    <location>
        <begin position="389"/>
        <end position="406"/>
    </location>
</feature>
<keyword evidence="7 10" id="KW-0863">Zinc-finger</keyword>
<comment type="catalytic activity">
    <reaction evidence="1">
        <text>S-ubiquitinyl-[E2 ubiquitin-conjugating enzyme]-L-cysteine + [acceptor protein]-L-lysine = [E2 ubiquitin-conjugating enzyme]-L-cysteine + N(6)-ubiquitinyl-[acceptor protein]-L-lysine.</text>
        <dbReference type="EC" id="2.3.2.27"/>
    </reaction>
</comment>
<evidence type="ECO:0000256" key="4">
    <source>
        <dbReference type="ARBA" id="ARBA00012483"/>
    </source>
</evidence>
<evidence type="ECO:0000313" key="13">
    <source>
        <dbReference type="EMBL" id="VAH71274.1"/>
    </source>
</evidence>
<dbReference type="InterPro" id="IPR013083">
    <property type="entry name" value="Znf_RING/FYVE/PHD"/>
</dbReference>
<organism evidence="13 14">
    <name type="scientific">Triticum turgidum subsp. durum</name>
    <name type="common">Durum wheat</name>
    <name type="synonym">Triticum durum</name>
    <dbReference type="NCBI Taxonomy" id="4567"/>
    <lineage>
        <taxon>Eukaryota</taxon>
        <taxon>Viridiplantae</taxon>
        <taxon>Streptophyta</taxon>
        <taxon>Embryophyta</taxon>
        <taxon>Tracheophyta</taxon>
        <taxon>Spermatophyta</taxon>
        <taxon>Magnoliopsida</taxon>
        <taxon>Liliopsida</taxon>
        <taxon>Poales</taxon>
        <taxon>Poaceae</taxon>
        <taxon>BOP clade</taxon>
        <taxon>Pooideae</taxon>
        <taxon>Triticodae</taxon>
        <taxon>Triticeae</taxon>
        <taxon>Triticinae</taxon>
        <taxon>Triticum</taxon>
    </lineage>
</organism>
<comment type="pathway">
    <text evidence="2">Protein modification; protein ubiquitination.</text>
</comment>
<dbReference type="Gene3D" id="3.30.40.10">
    <property type="entry name" value="Zinc/RING finger domain, C3HC4 (zinc finger)"/>
    <property type="match status" value="1"/>
</dbReference>
<dbReference type="PROSITE" id="PS51081">
    <property type="entry name" value="ZF_SIAH"/>
    <property type="match status" value="1"/>
</dbReference>
<dbReference type="InterPro" id="IPR049548">
    <property type="entry name" value="Sina-like_RING"/>
</dbReference>
<protein>
    <recommendedName>
        <fullName evidence="4">RING-type E3 ubiquitin transferase</fullName>
        <ecNumber evidence="4">2.3.2.27</ecNumber>
    </recommendedName>
</protein>
<accession>A0A9R1Q5P3</accession>